<protein>
    <submittedName>
        <fullName evidence="1">Uncharacterized protein</fullName>
    </submittedName>
</protein>
<accession>A0A0L0T9X0</accession>
<name>A0A0L0T9X0_ALLM3</name>
<dbReference type="OrthoDB" id="10426003at2759"/>
<dbReference type="VEuPathDB" id="FungiDB:AMAG_20373"/>
<dbReference type="Proteomes" id="UP000054350">
    <property type="component" value="Unassembled WGS sequence"/>
</dbReference>
<dbReference type="AlphaFoldDB" id="A0A0L0T9X0"/>
<sequence>MARAARPPSNPPAGPTRAQLVSATPAQLQPWLLDATTRLIAVDSPASAELHAWSALVRNAVAKIASPAPLITDTNCARLLDFAATTAWLRDLEQVLATAADHRERATALADAIVWAAVVLGRPVHFEDAGSLARLAVATSAMAILPVARRKDDVATIRAQLGADLSANVDGGSPALVAAATDALIRTTTSDTNLVYDLAWRVVLGHLDHAAGGKHVRSLLLGVLGKLLDRAMTASTAAPWWAPVVDRIRTASPHARSRYLILADLVARMRDLVDLPAILAAANIDVRACSDLMAAHPDTAPAIGALIVTYHSRHYPTTSTDDLAAWVQTWLFPSPTDLALPRLHVQHVVLPLVKKHGRDVATACVAIAASLSRNDPALVVRAARAVGATPPPEVLAAAVRHVDPATRAAAMTWTTAPVESLLGGDLEFAQAVVLACGKSNGPRYAAADVLVRLAHPATSYAHQYLALALVAAPRATYGLKECEVAVKTLVLRLLYSPYATLREMAARIVRDRWTELVSLDEEAVGLRAIESEAMRMLVHELPTHRMGAATVLAVARDARRGGTTRSWPSSGPWPAT</sequence>
<reference evidence="2" key="2">
    <citation type="submission" date="2009-11" db="EMBL/GenBank/DDBJ databases">
        <title>The Genome Sequence of Allomyces macrogynus strain ATCC 38327.</title>
        <authorList>
            <consortium name="The Broad Institute Genome Sequencing Platform"/>
            <person name="Russ C."/>
            <person name="Cuomo C."/>
            <person name="Shea T."/>
            <person name="Young S.K."/>
            <person name="Zeng Q."/>
            <person name="Koehrsen M."/>
            <person name="Haas B."/>
            <person name="Borodovsky M."/>
            <person name="Guigo R."/>
            <person name="Alvarado L."/>
            <person name="Berlin A."/>
            <person name="Borenstein D."/>
            <person name="Chen Z."/>
            <person name="Engels R."/>
            <person name="Freedman E."/>
            <person name="Gellesch M."/>
            <person name="Goldberg J."/>
            <person name="Griggs A."/>
            <person name="Gujja S."/>
            <person name="Heiman D."/>
            <person name="Hepburn T."/>
            <person name="Howarth C."/>
            <person name="Jen D."/>
            <person name="Larson L."/>
            <person name="Lewis B."/>
            <person name="Mehta T."/>
            <person name="Park D."/>
            <person name="Pearson M."/>
            <person name="Roberts A."/>
            <person name="Saif S."/>
            <person name="Shenoy N."/>
            <person name="Sisk P."/>
            <person name="Stolte C."/>
            <person name="Sykes S."/>
            <person name="Walk T."/>
            <person name="White J."/>
            <person name="Yandava C."/>
            <person name="Burger G."/>
            <person name="Gray M.W."/>
            <person name="Holland P.W.H."/>
            <person name="King N."/>
            <person name="Lang F.B.F."/>
            <person name="Roger A.J."/>
            <person name="Ruiz-Trillo I."/>
            <person name="Lander E."/>
            <person name="Nusbaum C."/>
        </authorList>
    </citation>
    <scope>NUCLEOTIDE SEQUENCE [LARGE SCALE GENOMIC DNA]</scope>
    <source>
        <strain evidence="2">ATCC 38327</strain>
    </source>
</reference>
<gene>
    <name evidence="1" type="ORF">AMAG_20373</name>
</gene>
<evidence type="ECO:0000313" key="1">
    <source>
        <dbReference type="EMBL" id="KNE71495.1"/>
    </source>
</evidence>
<proteinExistence type="predicted"/>
<reference evidence="1 2" key="1">
    <citation type="submission" date="2009-11" db="EMBL/GenBank/DDBJ databases">
        <title>Annotation of Allomyces macrogynus ATCC 38327.</title>
        <authorList>
            <consortium name="The Broad Institute Genome Sequencing Platform"/>
            <person name="Russ C."/>
            <person name="Cuomo C."/>
            <person name="Burger G."/>
            <person name="Gray M.W."/>
            <person name="Holland P.W.H."/>
            <person name="King N."/>
            <person name="Lang F.B.F."/>
            <person name="Roger A.J."/>
            <person name="Ruiz-Trillo I."/>
            <person name="Young S.K."/>
            <person name="Zeng Q."/>
            <person name="Gargeya S."/>
            <person name="Fitzgerald M."/>
            <person name="Haas B."/>
            <person name="Abouelleil A."/>
            <person name="Alvarado L."/>
            <person name="Arachchi H.M."/>
            <person name="Berlin A."/>
            <person name="Chapman S.B."/>
            <person name="Gearin G."/>
            <person name="Goldberg J."/>
            <person name="Griggs A."/>
            <person name="Gujja S."/>
            <person name="Hansen M."/>
            <person name="Heiman D."/>
            <person name="Howarth C."/>
            <person name="Larimer J."/>
            <person name="Lui A."/>
            <person name="MacDonald P.J.P."/>
            <person name="McCowen C."/>
            <person name="Montmayeur A."/>
            <person name="Murphy C."/>
            <person name="Neiman D."/>
            <person name="Pearson M."/>
            <person name="Priest M."/>
            <person name="Roberts A."/>
            <person name="Saif S."/>
            <person name="Shea T."/>
            <person name="Sisk P."/>
            <person name="Stolte C."/>
            <person name="Sykes S."/>
            <person name="Wortman J."/>
            <person name="Nusbaum C."/>
            <person name="Birren B."/>
        </authorList>
    </citation>
    <scope>NUCLEOTIDE SEQUENCE [LARGE SCALE GENOMIC DNA]</scope>
    <source>
        <strain evidence="1 2">ATCC 38327</strain>
    </source>
</reference>
<evidence type="ECO:0000313" key="2">
    <source>
        <dbReference type="Proteomes" id="UP000054350"/>
    </source>
</evidence>
<dbReference type="EMBL" id="GG745372">
    <property type="protein sequence ID" value="KNE71495.1"/>
    <property type="molecule type" value="Genomic_DNA"/>
</dbReference>
<organism evidence="1 2">
    <name type="scientific">Allomyces macrogynus (strain ATCC 38327)</name>
    <name type="common">Allomyces javanicus var. macrogynus</name>
    <dbReference type="NCBI Taxonomy" id="578462"/>
    <lineage>
        <taxon>Eukaryota</taxon>
        <taxon>Fungi</taxon>
        <taxon>Fungi incertae sedis</taxon>
        <taxon>Blastocladiomycota</taxon>
        <taxon>Blastocladiomycetes</taxon>
        <taxon>Blastocladiales</taxon>
        <taxon>Blastocladiaceae</taxon>
        <taxon>Allomyces</taxon>
    </lineage>
</organism>
<keyword evidence="2" id="KW-1185">Reference proteome</keyword>